<protein>
    <submittedName>
        <fullName evidence="2">Uncharacterized protein</fullName>
    </submittedName>
</protein>
<feature type="compositionally biased region" description="Acidic residues" evidence="1">
    <location>
        <begin position="126"/>
        <end position="136"/>
    </location>
</feature>
<organism evidence="2 3">
    <name type="scientific">Staphylotrichum tortipilum</name>
    <dbReference type="NCBI Taxonomy" id="2831512"/>
    <lineage>
        <taxon>Eukaryota</taxon>
        <taxon>Fungi</taxon>
        <taxon>Dikarya</taxon>
        <taxon>Ascomycota</taxon>
        <taxon>Pezizomycotina</taxon>
        <taxon>Sordariomycetes</taxon>
        <taxon>Sordariomycetidae</taxon>
        <taxon>Sordariales</taxon>
        <taxon>Chaetomiaceae</taxon>
        <taxon>Staphylotrichum</taxon>
    </lineage>
</organism>
<proteinExistence type="predicted"/>
<dbReference type="Proteomes" id="UP001303889">
    <property type="component" value="Unassembled WGS sequence"/>
</dbReference>
<evidence type="ECO:0000313" key="2">
    <source>
        <dbReference type="EMBL" id="KAK3898631.1"/>
    </source>
</evidence>
<accession>A0AAN6MEI1</accession>
<dbReference type="AlphaFoldDB" id="A0AAN6MEI1"/>
<dbReference type="EMBL" id="MU855904">
    <property type="protein sequence ID" value="KAK3898631.1"/>
    <property type="molecule type" value="Genomic_DNA"/>
</dbReference>
<name>A0AAN6MEI1_9PEZI</name>
<feature type="non-terminal residue" evidence="2">
    <location>
        <position position="396"/>
    </location>
</feature>
<feature type="compositionally biased region" description="Acidic residues" evidence="1">
    <location>
        <begin position="85"/>
        <end position="98"/>
    </location>
</feature>
<feature type="compositionally biased region" description="Polar residues" evidence="1">
    <location>
        <begin position="100"/>
        <end position="114"/>
    </location>
</feature>
<feature type="region of interest" description="Disordered" evidence="1">
    <location>
        <begin position="354"/>
        <end position="396"/>
    </location>
</feature>
<feature type="region of interest" description="Disordered" evidence="1">
    <location>
        <begin position="1"/>
        <end position="166"/>
    </location>
</feature>
<evidence type="ECO:0000256" key="1">
    <source>
        <dbReference type="SAM" id="MobiDB-lite"/>
    </source>
</evidence>
<evidence type="ECO:0000313" key="3">
    <source>
        <dbReference type="Proteomes" id="UP001303889"/>
    </source>
</evidence>
<reference evidence="2" key="2">
    <citation type="submission" date="2023-05" db="EMBL/GenBank/DDBJ databases">
        <authorList>
            <consortium name="Lawrence Berkeley National Laboratory"/>
            <person name="Steindorff A."/>
            <person name="Hensen N."/>
            <person name="Bonometti L."/>
            <person name="Westerberg I."/>
            <person name="Brannstrom I.O."/>
            <person name="Guillou S."/>
            <person name="Cros-Aarteil S."/>
            <person name="Calhoun S."/>
            <person name="Haridas S."/>
            <person name="Kuo A."/>
            <person name="Mondo S."/>
            <person name="Pangilinan J."/>
            <person name="Riley R."/>
            <person name="Labutti K."/>
            <person name="Andreopoulos B."/>
            <person name="Lipzen A."/>
            <person name="Chen C."/>
            <person name="Yanf M."/>
            <person name="Daum C."/>
            <person name="Ng V."/>
            <person name="Clum A."/>
            <person name="Ohm R."/>
            <person name="Martin F."/>
            <person name="Silar P."/>
            <person name="Natvig D."/>
            <person name="Lalanne C."/>
            <person name="Gautier V."/>
            <person name="Ament-Velasquez S.L."/>
            <person name="Kruys A."/>
            <person name="Hutchinson M.I."/>
            <person name="Powell A.J."/>
            <person name="Barry K."/>
            <person name="Miller A.N."/>
            <person name="Grigoriev I.V."/>
            <person name="Debuchy R."/>
            <person name="Gladieux P."/>
            <person name="Thoren M.H."/>
            <person name="Johannesson H."/>
        </authorList>
    </citation>
    <scope>NUCLEOTIDE SEQUENCE</scope>
    <source>
        <strain evidence="2">CBS 103.79</strain>
    </source>
</reference>
<gene>
    <name evidence="2" type="ORF">C8A05DRAFT_37769</name>
</gene>
<keyword evidence="3" id="KW-1185">Reference proteome</keyword>
<sequence length="396" mass="43528">MSDQVLLPRTAFRRPARILNPIMEEPEMPREQQSSGGDRRRNHPSVDKIQQWLSPMSDHFPTPRGQHFLAAPIFPATPSCVPSDAETEPENDAEENDDASSQASSTEPSLQWNRPRNRDSGMTDVTEFDDLYDVSDDEMHRKQRLQANGIGRQRSGRSSVRRASRASFELRRSLAPLVIPDGSSAFSAAAAAAKRLISPIPPTPPSAVLMSPAVKSFMELRQAQEIPRVSAPPSLDGSINSEEMAQMSAPPTPLIGARDSEVEEWSGVRLQPGALETLQALSGGDDSAYDEQPTQVIEVPQEMTETRQRLPRLMTGAALSRAPSHRQSLAELTRLEIPSPGGFFSELSSASRRTWNSLPEEPNPPTSTTAENFYKFPWSRPTDLTPPPPPPPPPPP</sequence>
<comment type="caution">
    <text evidence="2">The sequence shown here is derived from an EMBL/GenBank/DDBJ whole genome shotgun (WGS) entry which is preliminary data.</text>
</comment>
<reference evidence="2" key="1">
    <citation type="journal article" date="2023" name="Mol. Phylogenet. Evol.">
        <title>Genome-scale phylogeny and comparative genomics of the fungal order Sordariales.</title>
        <authorList>
            <person name="Hensen N."/>
            <person name="Bonometti L."/>
            <person name="Westerberg I."/>
            <person name="Brannstrom I.O."/>
            <person name="Guillou S."/>
            <person name="Cros-Aarteil S."/>
            <person name="Calhoun S."/>
            <person name="Haridas S."/>
            <person name="Kuo A."/>
            <person name="Mondo S."/>
            <person name="Pangilinan J."/>
            <person name="Riley R."/>
            <person name="LaButti K."/>
            <person name="Andreopoulos B."/>
            <person name="Lipzen A."/>
            <person name="Chen C."/>
            <person name="Yan M."/>
            <person name="Daum C."/>
            <person name="Ng V."/>
            <person name="Clum A."/>
            <person name="Steindorff A."/>
            <person name="Ohm R.A."/>
            <person name="Martin F."/>
            <person name="Silar P."/>
            <person name="Natvig D.O."/>
            <person name="Lalanne C."/>
            <person name="Gautier V."/>
            <person name="Ament-Velasquez S.L."/>
            <person name="Kruys A."/>
            <person name="Hutchinson M.I."/>
            <person name="Powell A.J."/>
            <person name="Barry K."/>
            <person name="Miller A.N."/>
            <person name="Grigoriev I.V."/>
            <person name="Debuchy R."/>
            <person name="Gladieux P."/>
            <person name="Hiltunen Thoren M."/>
            <person name="Johannesson H."/>
        </authorList>
    </citation>
    <scope>NUCLEOTIDE SEQUENCE</scope>
    <source>
        <strain evidence="2">CBS 103.79</strain>
    </source>
</reference>
<feature type="compositionally biased region" description="Pro residues" evidence="1">
    <location>
        <begin position="384"/>
        <end position="396"/>
    </location>
</feature>